<dbReference type="Proteomes" id="UP000092884">
    <property type="component" value="Chromosome"/>
</dbReference>
<dbReference type="STRING" id="222136.BBW65_04820"/>
<dbReference type="EMBL" id="CP016503">
    <property type="protein sequence ID" value="ANV98768.1"/>
    <property type="molecule type" value="Genomic_DNA"/>
</dbReference>
<organism evidence="1 2">
    <name type="scientific">Helicobacter enhydrae</name>
    <dbReference type="NCBI Taxonomy" id="222136"/>
    <lineage>
        <taxon>Bacteria</taxon>
        <taxon>Pseudomonadati</taxon>
        <taxon>Campylobacterota</taxon>
        <taxon>Epsilonproteobacteria</taxon>
        <taxon>Campylobacterales</taxon>
        <taxon>Helicobacteraceae</taxon>
        <taxon>Helicobacter</taxon>
    </lineage>
</organism>
<reference evidence="2" key="1">
    <citation type="submission" date="2016-07" db="EMBL/GenBank/DDBJ databases">
        <authorList>
            <person name="Florea S."/>
            <person name="Webb J.S."/>
            <person name="Jaromczyk J."/>
            <person name="Schardl C.L."/>
        </authorList>
    </citation>
    <scope>NUCLEOTIDE SEQUENCE [LARGE SCALE GENOMIC DNA]</scope>
    <source>
        <strain evidence="2">MIT 01-6242</strain>
    </source>
</reference>
<gene>
    <name evidence="1" type="ORF">BBW65_04820</name>
</gene>
<keyword evidence="2" id="KW-1185">Reference proteome</keyword>
<name>A0A1B1U7L5_9HELI</name>
<dbReference type="KEGG" id="het:BBW65_04820"/>
<evidence type="ECO:0000313" key="2">
    <source>
        <dbReference type="Proteomes" id="UP000092884"/>
    </source>
</evidence>
<sequence length="79" mass="9365">MLQRIDQMTQEMENAKLELQIALNLVGLSMQEYIMIKRGAQDLPESVSLWALEEVNQRAEQLKHHLDRLNRLKKELFVF</sequence>
<dbReference type="InterPro" id="IPR019469">
    <property type="entry name" value="DUF2443"/>
</dbReference>
<protein>
    <recommendedName>
        <fullName evidence="3">DUF2443 domain-containing protein</fullName>
    </recommendedName>
</protein>
<dbReference type="Gene3D" id="1.20.58.90">
    <property type="match status" value="1"/>
</dbReference>
<evidence type="ECO:0008006" key="3">
    <source>
        <dbReference type="Google" id="ProtNLM"/>
    </source>
</evidence>
<accession>A0A1B1U7L5</accession>
<dbReference type="Pfam" id="PF10398">
    <property type="entry name" value="DUF2443"/>
    <property type="match status" value="1"/>
</dbReference>
<dbReference type="InterPro" id="IPR038018">
    <property type="entry name" value="HP_1531"/>
</dbReference>
<evidence type="ECO:0000313" key="1">
    <source>
        <dbReference type="EMBL" id="ANV98768.1"/>
    </source>
</evidence>
<dbReference type="AlphaFoldDB" id="A0A1B1U7L5"/>
<dbReference type="SUPFAM" id="SSF140496">
    <property type="entry name" value="HP1531-like"/>
    <property type="match status" value="1"/>
</dbReference>
<proteinExistence type="predicted"/>